<dbReference type="EMBL" id="MU003696">
    <property type="protein sequence ID" value="KAF2813245.1"/>
    <property type="molecule type" value="Genomic_DNA"/>
</dbReference>
<proteinExistence type="predicted"/>
<protein>
    <submittedName>
        <fullName evidence="1 3">Uncharacterized protein</fullName>
    </submittedName>
</protein>
<dbReference type="OrthoDB" id="5421239at2759"/>
<dbReference type="RefSeq" id="XP_033580209.1">
    <property type="nucleotide sequence ID" value="XM_033713698.1"/>
</dbReference>
<accession>A0A6A6YZ89</accession>
<dbReference type="GeneID" id="54454591"/>
<dbReference type="PANTHER" id="PTHR35309">
    <property type="match status" value="1"/>
</dbReference>
<gene>
    <name evidence="1 3" type="ORF">BDZ99DRAFT_252056</name>
</gene>
<dbReference type="InterPro" id="IPR025893">
    <property type="entry name" value="Tocopherol_cyclase"/>
</dbReference>
<name>A0A6A6YZ89_9PEZI</name>
<evidence type="ECO:0000313" key="2">
    <source>
        <dbReference type="Proteomes" id="UP000504636"/>
    </source>
</evidence>
<keyword evidence="2" id="KW-1185">Reference proteome</keyword>
<dbReference type="Proteomes" id="UP000504636">
    <property type="component" value="Unplaced"/>
</dbReference>
<dbReference type="PANTHER" id="PTHR35309:SF4">
    <property type="entry name" value="TOCOPHEROL CYCLASE"/>
    <property type="match status" value="1"/>
</dbReference>
<organism evidence="1">
    <name type="scientific">Mytilinidion resinicola</name>
    <dbReference type="NCBI Taxonomy" id="574789"/>
    <lineage>
        <taxon>Eukaryota</taxon>
        <taxon>Fungi</taxon>
        <taxon>Dikarya</taxon>
        <taxon>Ascomycota</taxon>
        <taxon>Pezizomycotina</taxon>
        <taxon>Dothideomycetes</taxon>
        <taxon>Pleosporomycetidae</taxon>
        <taxon>Mytilinidiales</taxon>
        <taxon>Mytilinidiaceae</taxon>
        <taxon>Mytilinidion</taxon>
    </lineage>
</organism>
<reference evidence="1 3" key="1">
    <citation type="journal article" date="2020" name="Stud. Mycol.">
        <title>101 Dothideomycetes genomes: a test case for predicting lifestyles and emergence of pathogens.</title>
        <authorList>
            <person name="Haridas S."/>
            <person name="Albert R."/>
            <person name="Binder M."/>
            <person name="Bloem J."/>
            <person name="Labutti K."/>
            <person name="Salamov A."/>
            <person name="Andreopoulos B."/>
            <person name="Baker S."/>
            <person name="Barry K."/>
            <person name="Bills G."/>
            <person name="Bluhm B."/>
            <person name="Cannon C."/>
            <person name="Castanera R."/>
            <person name="Culley D."/>
            <person name="Daum C."/>
            <person name="Ezra D."/>
            <person name="Gonzalez J."/>
            <person name="Henrissat B."/>
            <person name="Kuo A."/>
            <person name="Liang C."/>
            <person name="Lipzen A."/>
            <person name="Lutzoni F."/>
            <person name="Magnuson J."/>
            <person name="Mondo S."/>
            <person name="Nolan M."/>
            <person name="Ohm R."/>
            <person name="Pangilinan J."/>
            <person name="Park H.-J."/>
            <person name="Ramirez L."/>
            <person name="Alfaro M."/>
            <person name="Sun H."/>
            <person name="Tritt A."/>
            <person name="Yoshinaga Y."/>
            <person name="Zwiers L.-H."/>
            <person name="Turgeon B."/>
            <person name="Goodwin S."/>
            <person name="Spatafora J."/>
            <person name="Crous P."/>
            <person name="Grigoriev I."/>
        </authorList>
    </citation>
    <scope>NUCLEOTIDE SEQUENCE</scope>
    <source>
        <strain evidence="1 3">CBS 304.34</strain>
    </source>
</reference>
<sequence>MQHNAPHLSATFEGWYSKFTLPSGASLALIVCSVPNATRKPHMVCLTYVPRDASKIFQSELWVDNIERLHTGPGNAFELRVPGIGHVRCDPDSATSYQFSHPSFSFSAKTRTHTPWHSSKSTPEGLLVHLPLPLHWHVQSLASECDFELQVPSLGLSELPDSDRSGQATVHQEKNWANSFPRAHIWIQARDNDRDGAHGICLAGGQVLGMTAYLLGYRGINPLHSIDFTPPYALSVFGLSPFMSVTHDWEKRRFALSVQGLWQKVAVKATAPAGTFFALAAPFAEGFRDNFLAESFAATVEVEVWRKVGWGSWFGFGQWRLVCKDRFEGASLEFGAEYYPCRGSEKKRN</sequence>
<evidence type="ECO:0000313" key="3">
    <source>
        <dbReference type="RefSeq" id="XP_033580209.1"/>
    </source>
</evidence>
<reference evidence="3" key="2">
    <citation type="submission" date="2020-04" db="EMBL/GenBank/DDBJ databases">
        <authorList>
            <consortium name="NCBI Genome Project"/>
        </authorList>
    </citation>
    <scope>NUCLEOTIDE SEQUENCE</scope>
    <source>
        <strain evidence="3">CBS 304.34</strain>
    </source>
</reference>
<dbReference type="GO" id="GO:0009976">
    <property type="term" value="F:tocopherol cyclase activity"/>
    <property type="evidence" value="ECO:0007669"/>
    <property type="project" value="InterPro"/>
</dbReference>
<dbReference type="AlphaFoldDB" id="A0A6A6YZ89"/>
<reference evidence="3" key="3">
    <citation type="submission" date="2025-04" db="UniProtKB">
        <authorList>
            <consortium name="RefSeq"/>
        </authorList>
    </citation>
    <scope>IDENTIFICATION</scope>
    <source>
        <strain evidence="3">CBS 304.34</strain>
    </source>
</reference>
<evidence type="ECO:0000313" key="1">
    <source>
        <dbReference type="EMBL" id="KAF2813245.1"/>
    </source>
</evidence>